<keyword evidence="2" id="KW-1185">Reference proteome</keyword>
<dbReference type="EMBL" id="CP093347">
    <property type="protein sequence ID" value="WOH00652.1"/>
    <property type="molecule type" value="Genomic_DNA"/>
</dbReference>
<dbReference type="AlphaFoldDB" id="A0AAF1B1P7"/>
<reference evidence="1" key="2">
    <citation type="submission" date="2022-03" db="EMBL/GenBank/DDBJ databases">
        <title>Draft title - Genomic analysis of global carrot germplasm unveils the trajectory of domestication and the origin of high carotenoid orange carrot.</title>
        <authorList>
            <person name="Iorizzo M."/>
            <person name="Ellison S."/>
            <person name="Senalik D."/>
            <person name="Macko-Podgorni A."/>
            <person name="Grzebelus D."/>
            <person name="Bostan H."/>
            <person name="Rolling W."/>
            <person name="Curaba J."/>
            <person name="Simon P."/>
        </authorList>
    </citation>
    <scope>NUCLEOTIDE SEQUENCE</scope>
    <source>
        <tissue evidence="1">Leaf</tissue>
    </source>
</reference>
<evidence type="ECO:0000313" key="2">
    <source>
        <dbReference type="Proteomes" id="UP000077755"/>
    </source>
</evidence>
<evidence type="ECO:0000313" key="1">
    <source>
        <dbReference type="EMBL" id="WOH00652.1"/>
    </source>
</evidence>
<accession>A0AAF1B1P7</accession>
<proteinExistence type="predicted"/>
<gene>
    <name evidence="1" type="ORF">DCAR_0520025</name>
</gene>
<reference evidence="1" key="1">
    <citation type="journal article" date="2016" name="Nat. Genet.">
        <title>A high-quality carrot genome assembly provides new insights into carotenoid accumulation and asterid genome evolution.</title>
        <authorList>
            <person name="Iorizzo M."/>
            <person name="Ellison S."/>
            <person name="Senalik D."/>
            <person name="Zeng P."/>
            <person name="Satapoomin P."/>
            <person name="Huang J."/>
            <person name="Bowman M."/>
            <person name="Iovene M."/>
            <person name="Sanseverino W."/>
            <person name="Cavagnaro P."/>
            <person name="Yildiz M."/>
            <person name="Macko-Podgorni A."/>
            <person name="Moranska E."/>
            <person name="Grzebelus E."/>
            <person name="Grzebelus D."/>
            <person name="Ashrafi H."/>
            <person name="Zheng Z."/>
            <person name="Cheng S."/>
            <person name="Spooner D."/>
            <person name="Van Deynze A."/>
            <person name="Simon P."/>
        </authorList>
    </citation>
    <scope>NUCLEOTIDE SEQUENCE</scope>
    <source>
        <tissue evidence="1">Leaf</tissue>
    </source>
</reference>
<organism evidence="1 2">
    <name type="scientific">Daucus carota subsp. sativus</name>
    <name type="common">Carrot</name>
    <dbReference type="NCBI Taxonomy" id="79200"/>
    <lineage>
        <taxon>Eukaryota</taxon>
        <taxon>Viridiplantae</taxon>
        <taxon>Streptophyta</taxon>
        <taxon>Embryophyta</taxon>
        <taxon>Tracheophyta</taxon>
        <taxon>Spermatophyta</taxon>
        <taxon>Magnoliopsida</taxon>
        <taxon>eudicotyledons</taxon>
        <taxon>Gunneridae</taxon>
        <taxon>Pentapetalae</taxon>
        <taxon>asterids</taxon>
        <taxon>campanulids</taxon>
        <taxon>Apiales</taxon>
        <taxon>Apiaceae</taxon>
        <taxon>Apioideae</taxon>
        <taxon>Scandiceae</taxon>
        <taxon>Daucinae</taxon>
        <taxon>Daucus</taxon>
        <taxon>Daucus sect. Daucus</taxon>
    </lineage>
</organism>
<protein>
    <submittedName>
        <fullName evidence="1">Uncharacterized protein</fullName>
    </submittedName>
</protein>
<sequence length="36" mass="4063">MAVGECKKTIQDMRAKMFNLHSSLSTAHEEIVRVNS</sequence>
<dbReference type="Proteomes" id="UP000077755">
    <property type="component" value="Chromosome 5"/>
</dbReference>
<name>A0AAF1B1P7_DAUCS</name>